<dbReference type="HOGENOM" id="CLU_2085075_0_0_1"/>
<dbReference type="AlphaFoldDB" id="H0EGK7"/>
<accession>H0EGK7</accession>
<comment type="caution">
    <text evidence="1">The sequence shown here is derived from an EMBL/GenBank/DDBJ whole genome shotgun (WGS) entry which is preliminary data.</text>
</comment>
<keyword evidence="2" id="KW-1185">Reference proteome</keyword>
<evidence type="ECO:0000313" key="2">
    <source>
        <dbReference type="Proteomes" id="UP000005446"/>
    </source>
</evidence>
<dbReference type="EMBL" id="AGUE01000027">
    <property type="protein sequence ID" value="EHL02339.1"/>
    <property type="molecule type" value="Genomic_DNA"/>
</dbReference>
<dbReference type="InParanoid" id="H0EGK7"/>
<dbReference type="Proteomes" id="UP000005446">
    <property type="component" value="Unassembled WGS sequence"/>
</dbReference>
<reference evidence="1 2" key="1">
    <citation type="journal article" date="2012" name="Eukaryot. Cell">
        <title>Genome sequence of the fungus Glarea lozoyensis: the first genome sequence of a species from the Helotiaceae family.</title>
        <authorList>
            <person name="Youssar L."/>
            <person name="Gruening B.A."/>
            <person name="Erxleben A."/>
            <person name="Guenther S."/>
            <person name="Huettel W."/>
        </authorList>
    </citation>
    <scope>NUCLEOTIDE SEQUENCE [LARGE SCALE GENOMIC DNA]</scope>
    <source>
        <strain evidence="2">ATCC 74030 / MF5533</strain>
    </source>
</reference>
<name>H0EGK7_GLAL7</name>
<gene>
    <name evidence="1" type="ORF">M7I_1624</name>
</gene>
<proteinExistence type="predicted"/>
<organism evidence="1 2">
    <name type="scientific">Glarea lozoyensis (strain ATCC 74030 / MF5533)</name>
    <dbReference type="NCBI Taxonomy" id="1104152"/>
    <lineage>
        <taxon>Eukaryota</taxon>
        <taxon>Fungi</taxon>
        <taxon>Dikarya</taxon>
        <taxon>Ascomycota</taxon>
        <taxon>Pezizomycotina</taxon>
        <taxon>Leotiomycetes</taxon>
        <taxon>Helotiales</taxon>
        <taxon>Helotiaceae</taxon>
        <taxon>Glarea</taxon>
    </lineage>
</organism>
<protein>
    <submittedName>
        <fullName evidence="1">Uncharacterized protein</fullName>
    </submittedName>
</protein>
<evidence type="ECO:0000313" key="1">
    <source>
        <dbReference type="EMBL" id="EHL02339.1"/>
    </source>
</evidence>
<sequence>MLVNVSGCSFPDTSSLSTSVARAVSAHIDCSFFSASQLRVAKWTSRCTSNASSVNRGVTNEYAINVPMALVCWLGLGPGMSSKRAARLLSRRICSNEINQVVNKEVKQRVNTGLVVE</sequence>